<dbReference type="InterPro" id="IPR006675">
    <property type="entry name" value="HDIG_dom"/>
</dbReference>
<dbReference type="SMART" id="SM00471">
    <property type="entry name" value="HDc"/>
    <property type="match status" value="1"/>
</dbReference>
<dbReference type="CDD" id="cd00077">
    <property type="entry name" value="HDc"/>
    <property type="match status" value="1"/>
</dbReference>
<dbReference type="RefSeq" id="WP_163066605.1">
    <property type="nucleotide sequence ID" value="NZ_CP048649.1"/>
</dbReference>
<dbReference type="AlphaFoldDB" id="A0A858BW29"/>
<dbReference type="Gene3D" id="1.10.3210.10">
    <property type="entry name" value="Hypothetical protein af1432"/>
    <property type="match status" value="1"/>
</dbReference>
<feature type="domain" description="HD" evidence="1">
    <location>
        <begin position="24"/>
        <end position="133"/>
    </location>
</feature>
<dbReference type="NCBIfam" id="TIGR00277">
    <property type="entry name" value="HDIG"/>
    <property type="match status" value="1"/>
</dbReference>
<dbReference type="EMBL" id="CP048649">
    <property type="protein sequence ID" value="QIB69389.1"/>
    <property type="molecule type" value="Genomic_DNA"/>
</dbReference>
<reference evidence="2 3" key="1">
    <citation type="submission" date="2020-02" db="EMBL/GenBank/DDBJ databases">
        <authorList>
            <person name="Kim Y.B."/>
            <person name="Roh S.W."/>
        </authorList>
    </citation>
    <scope>NUCLEOTIDE SEQUENCE [LARGE SCALE GENOMIC DNA]</scope>
    <source>
        <strain evidence="2 3">DSM 103574</strain>
    </source>
</reference>
<keyword evidence="3" id="KW-1185">Reference proteome</keyword>
<dbReference type="KEGG" id="abut:Ami103574_08640"/>
<dbReference type="InterPro" id="IPR006674">
    <property type="entry name" value="HD_domain"/>
</dbReference>
<evidence type="ECO:0000259" key="1">
    <source>
        <dbReference type="PROSITE" id="PS51831"/>
    </source>
</evidence>
<gene>
    <name evidence="2" type="ORF">Ami103574_08640</name>
</gene>
<dbReference type="PROSITE" id="PS51831">
    <property type="entry name" value="HD"/>
    <property type="match status" value="1"/>
</dbReference>
<protein>
    <submittedName>
        <fullName evidence="2">HD domain-containing protein</fullName>
    </submittedName>
</protein>
<proteinExistence type="predicted"/>
<sequence length="175" mass="19974">MGRNYLTTEECLDLLEQYHTPPHVIRHCQAVAQAAVLLAEALNEKGSRLDVPLVQSAALIHDIARTEEHHEIKGAEIARNLGYSQIADIIYVHMNYDMKKEVDQLTEVDMVCFGDRVVKEDHYVGLAERMDYVVQKAKNHPGAEERIRSKQAETQVLLSKIEEHLGMTIDELMKR</sequence>
<evidence type="ECO:0000313" key="2">
    <source>
        <dbReference type="EMBL" id="QIB69389.1"/>
    </source>
</evidence>
<name>A0A858BW29_9FIRM</name>
<accession>A0A858BW29</accession>
<organism evidence="2 3">
    <name type="scientific">Aminipila butyrica</name>
    <dbReference type="NCBI Taxonomy" id="433296"/>
    <lineage>
        <taxon>Bacteria</taxon>
        <taxon>Bacillati</taxon>
        <taxon>Bacillota</taxon>
        <taxon>Clostridia</taxon>
        <taxon>Peptostreptococcales</taxon>
        <taxon>Anaerovoracaceae</taxon>
        <taxon>Aminipila</taxon>
    </lineage>
</organism>
<dbReference type="InterPro" id="IPR003607">
    <property type="entry name" value="HD/PDEase_dom"/>
</dbReference>
<dbReference type="Proteomes" id="UP000466848">
    <property type="component" value="Chromosome"/>
</dbReference>
<dbReference type="SUPFAM" id="SSF109604">
    <property type="entry name" value="HD-domain/PDEase-like"/>
    <property type="match status" value="1"/>
</dbReference>
<evidence type="ECO:0000313" key="3">
    <source>
        <dbReference type="Proteomes" id="UP000466848"/>
    </source>
</evidence>
<dbReference type="Pfam" id="PF01966">
    <property type="entry name" value="HD"/>
    <property type="match status" value="1"/>
</dbReference>